<evidence type="ECO:0000256" key="6">
    <source>
        <dbReference type="ARBA" id="ARBA00022833"/>
    </source>
</evidence>
<accession>A0AAV3ZYY5</accession>
<comment type="function">
    <text evidence="11">Component of the general transcription and DNA repair factor IIH (TFIIH) core complex, which is involved in general and transcription-coupled nucleotide excision repair (NER) of damaged DNA and, when complexed to CAK, in RNA transcription by RNA polymerase II. In NER, TFIIH acts by opening DNA around the lesion to allow the excision of the damaged oligonucleotide and its replacement by a new DNA fragment. In transcription, TFIIH has an essential role in transcription initiation. When the pre-initiation complex (PIC) has been established, TFIIH is required for promoter opening and promoter escape. Phosphorylation of the C-terminal tail (CTD) of the largest subunit of RNA polymerase II by the kinase module CAK controls the initiation of transcription.</text>
</comment>
<keyword evidence="10 11" id="KW-0539">Nucleus</keyword>
<comment type="subcellular location">
    <subcellularLocation>
        <location evidence="1 11">Nucleus</location>
    </subcellularLocation>
</comment>
<gene>
    <name evidence="12" type="ORF">PoB_002611300</name>
</gene>
<organism evidence="12 13">
    <name type="scientific">Plakobranchus ocellatus</name>
    <dbReference type="NCBI Taxonomy" id="259542"/>
    <lineage>
        <taxon>Eukaryota</taxon>
        <taxon>Metazoa</taxon>
        <taxon>Spiralia</taxon>
        <taxon>Lophotrochozoa</taxon>
        <taxon>Mollusca</taxon>
        <taxon>Gastropoda</taxon>
        <taxon>Heterobranchia</taxon>
        <taxon>Euthyneura</taxon>
        <taxon>Panpulmonata</taxon>
        <taxon>Sacoglossa</taxon>
        <taxon>Placobranchoidea</taxon>
        <taxon>Plakobranchidae</taxon>
        <taxon>Plakobranchus</taxon>
    </lineage>
</organism>
<evidence type="ECO:0000256" key="3">
    <source>
        <dbReference type="ARBA" id="ARBA00022723"/>
    </source>
</evidence>
<sequence>MEDSTDKGKSSLLIVILDTNSVWWGRKRTADGQFSLSHCVDCISVLANSHLMLRHKNKLAVIAAHTDHSVFLYPQHKSKQTHTVKFPDDGQYEMFRQVEGQLRAQLKKLIMQDKEKVDEMYDVPEQPSDSLIAGAMAVSLCYAHRLEKECPIGETLSTRLLVIKGSEDCPSQYMNFMNAVFTAQKQNIIIDACILDSDSGLLQQACDITGGMYLKVPQIQGLLQYLMWVFLPDPSTRSKMVLPPRAQVDYRAACFCHRNLIDIGYVCSVCLSIYCTFSPICSTCQNLFFCLYSYQACDITGGMYLKIPQIQGLLQYLMWVFLPDPSTRSKMVLPPRAQVDYRAACFCHRNLIDIGYVCSVCLSIYCTFSPICSTCQTTFKILGPQKLKRKKKT</sequence>
<evidence type="ECO:0000256" key="1">
    <source>
        <dbReference type="ARBA" id="ARBA00004123"/>
    </source>
</evidence>
<keyword evidence="4 11" id="KW-0227">DNA damage</keyword>
<evidence type="ECO:0000256" key="2">
    <source>
        <dbReference type="ARBA" id="ARBA00005273"/>
    </source>
</evidence>
<reference evidence="12 13" key="1">
    <citation type="journal article" date="2021" name="Elife">
        <title>Chloroplast acquisition without the gene transfer in kleptoplastic sea slugs, Plakobranchus ocellatus.</title>
        <authorList>
            <person name="Maeda T."/>
            <person name="Takahashi S."/>
            <person name="Yoshida T."/>
            <person name="Shimamura S."/>
            <person name="Takaki Y."/>
            <person name="Nagai Y."/>
            <person name="Toyoda A."/>
            <person name="Suzuki Y."/>
            <person name="Arimoto A."/>
            <person name="Ishii H."/>
            <person name="Satoh N."/>
            <person name="Nishiyama T."/>
            <person name="Hasebe M."/>
            <person name="Maruyama T."/>
            <person name="Minagawa J."/>
            <person name="Obokata J."/>
            <person name="Shigenobu S."/>
        </authorList>
    </citation>
    <scope>NUCLEOTIDE SEQUENCE [LARGE SCALE GENOMIC DNA]</scope>
</reference>
<comment type="similarity">
    <text evidence="2 11">Belongs to the TFB4 family.</text>
</comment>
<dbReference type="Proteomes" id="UP000735302">
    <property type="component" value="Unassembled WGS sequence"/>
</dbReference>
<evidence type="ECO:0000256" key="11">
    <source>
        <dbReference type="RuleBase" id="RU368090"/>
    </source>
</evidence>
<dbReference type="PANTHER" id="PTHR12831">
    <property type="entry name" value="TRANSCRIPTION INITIATION FACTOR IIH TFIIH , POLYPEPTIDE 3-RELATED"/>
    <property type="match status" value="1"/>
</dbReference>
<dbReference type="Gene3D" id="3.40.50.410">
    <property type="entry name" value="von Willebrand factor, type A domain"/>
    <property type="match status" value="2"/>
</dbReference>
<dbReference type="GO" id="GO:0000439">
    <property type="term" value="C:transcription factor TFIIH core complex"/>
    <property type="evidence" value="ECO:0007669"/>
    <property type="project" value="UniProtKB-UniRule"/>
</dbReference>
<dbReference type="GO" id="GO:0006355">
    <property type="term" value="P:regulation of DNA-templated transcription"/>
    <property type="evidence" value="ECO:0007669"/>
    <property type="project" value="InterPro"/>
</dbReference>
<keyword evidence="13" id="KW-1185">Reference proteome</keyword>
<dbReference type="AlphaFoldDB" id="A0AAV3ZYY5"/>
<keyword evidence="9 11" id="KW-0234">DNA repair</keyword>
<dbReference type="InterPro" id="IPR036465">
    <property type="entry name" value="vWFA_dom_sf"/>
</dbReference>
<dbReference type="Pfam" id="PF03850">
    <property type="entry name" value="Tfb4"/>
    <property type="match status" value="2"/>
</dbReference>
<dbReference type="GO" id="GO:0006289">
    <property type="term" value="P:nucleotide-excision repair"/>
    <property type="evidence" value="ECO:0007669"/>
    <property type="project" value="UniProtKB-UniRule"/>
</dbReference>
<evidence type="ECO:0000313" key="12">
    <source>
        <dbReference type="EMBL" id="GFN99607.1"/>
    </source>
</evidence>
<keyword evidence="6 11" id="KW-0862">Zinc</keyword>
<evidence type="ECO:0000256" key="9">
    <source>
        <dbReference type="ARBA" id="ARBA00023204"/>
    </source>
</evidence>
<keyword evidence="5 11" id="KW-0863">Zinc-finger</keyword>
<comment type="subunit">
    <text evidence="11">Part of a TFIID-containing RNA polymerase II pre-initiation complex that is composed of TBP and at least GTF2A1, GTF2A2, GTF2E1, GTF2E2, GTF2F1, GTF2H2, GTF2H3, GTF2H4, GTF2H5, GTF2B, TCEA1, ERCC2, ERCC3, TAF1, TAF2, TAF3, TAF4, TAF5, TAF6, TAF7, TAF8, TAF9, TAF10, TAF11, TAF12 and TAF13. Component of the 7-subunit TFIIH core complex composed of XPB/ERCC3, XPD/ERCC2, GTF2H1, GTF2H2, GTF2H3, GTF2H4 and GTF2H5, which is active in NER. The core complex associates with the 3-subunit CDK-activating kinase (CAK) module composed of CCNH/cyclin H, CDK7 and MNAT1 to form the 10-subunit holoenzyme (holo-TFIIH) active in transcription. Interacts with RARA; the interaction requires prior phosphorylation of RARA on 'Ser-369' which then enhances interaction of RARA with CDK7.</text>
</comment>
<dbReference type="GO" id="GO:0005675">
    <property type="term" value="C:transcription factor TFIIH holo complex"/>
    <property type="evidence" value="ECO:0007669"/>
    <property type="project" value="UniProtKB-UniRule"/>
</dbReference>
<evidence type="ECO:0000256" key="5">
    <source>
        <dbReference type="ARBA" id="ARBA00022771"/>
    </source>
</evidence>
<keyword evidence="7 11" id="KW-0805">Transcription regulation</keyword>
<comment type="caution">
    <text evidence="12">The sequence shown here is derived from an EMBL/GenBank/DDBJ whole genome shotgun (WGS) entry which is preliminary data.</text>
</comment>
<dbReference type="EMBL" id="BLXT01003003">
    <property type="protein sequence ID" value="GFN99607.1"/>
    <property type="molecule type" value="Genomic_DNA"/>
</dbReference>
<name>A0AAV3ZYY5_9GAST</name>
<dbReference type="InterPro" id="IPR004600">
    <property type="entry name" value="TFIIH_Tfb4/GTF2H3"/>
</dbReference>
<evidence type="ECO:0000313" key="13">
    <source>
        <dbReference type="Proteomes" id="UP000735302"/>
    </source>
</evidence>
<evidence type="ECO:0000256" key="7">
    <source>
        <dbReference type="ARBA" id="ARBA00023015"/>
    </source>
</evidence>
<evidence type="ECO:0000256" key="4">
    <source>
        <dbReference type="ARBA" id="ARBA00022763"/>
    </source>
</evidence>
<evidence type="ECO:0000256" key="10">
    <source>
        <dbReference type="ARBA" id="ARBA00023242"/>
    </source>
</evidence>
<dbReference type="PANTHER" id="PTHR12831:SF0">
    <property type="entry name" value="GENERAL TRANSCRIPTION FACTOR IIH SUBUNIT 3"/>
    <property type="match status" value="1"/>
</dbReference>
<protein>
    <recommendedName>
        <fullName evidence="11">General transcription factor IIH subunit 3</fullName>
    </recommendedName>
    <alternativeName>
        <fullName evidence="11">General transcription factor IIH polypeptide 3</fullName>
    </alternativeName>
</protein>
<evidence type="ECO:0000256" key="8">
    <source>
        <dbReference type="ARBA" id="ARBA00023163"/>
    </source>
</evidence>
<proteinExistence type="inferred from homology"/>
<keyword evidence="8 11" id="KW-0804">Transcription</keyword>
<keyword evidence="3 11" id="KW-0479">Metal-binding</keyword>
<dbReference type="GO" id="GO:0008270">
    <property type="term" value="F:zinc ion binding"/>
    <property type="evidence" value="ECO:0007669"/>
    <property type="project" value="UniProtKB-KW"/>
</dbReference>